<protein>
    <recommendedName>
        <fullName evidence="3">Amidoligase enzyme</fullName>
    </recommendedName>
</protein>
<evidence type="ECO:0000313" key="2">
    <source>
        <dbReference type="Proteomes" id="UP000308349"/>
    </source>
</evidence>
<sequence length="402" mass="45252">MLDQLECEDCSHPLDVDREPVTTVDNEYLCRDCAAHVPRCDGCALHARDRQLTVDETYLCSECLVGWSRCDDCSRRSHDIISIVSGGDVCLGCVTDYSTCDDCDAYANSLNETDGGRWVCANCEYDEYTDCADCDLLILRDETYCNRCRDDHSPDHDGIYRYDYKPTPVFYGEGPVFLGLEIEIKTPSDVLSDAAYTAVNQLGELAYLKQDGSISCGFELVTHPMAYDFARTRFPWALLTELRALGAYTDDNVGIHVHVSRAGFSSPAHAYRWLKFVYRNEDAVVRLARRRSDSWAMFCPNARSRALADAKGRSTITRRYQAINTLPEHTFELRVFASSLRPRQVLAALAFAAASVEYTRGLTAAEIARRRGWEWAAFTAWVRTRPQYSPLLAEMEALACAS</sequence>
<proteinExistence type="predicted"/>
<reference evidence="1 2" key="1">
    <citation type="submission" date="2019-05" db="EMBL/GenBank/DDBJ databases">
        <title>Genomes sequences of two Nocardia cyriacigeorgica environmental isolates, type strains Nocardia asteroides ATCC 19247 and Nocardia cyriacigeorgica DSM 44484.</title>
        <authorList>
            <person name="Vautrin F."/>
            <person name="Bergeron E."/>
            <person name="Dubost A."/>
            <person name="Abrouk D."/>
            <person name="Rodriguez Nava V."/>
            <person name="Pujic P."/>
        </authorList>
    </citation>
    <scope>NUCLEOTIDE SEQUENCE [LARGE SCALE GENOMIC DNA]</scope>
    <source>
        <strain evidence="1 2">EML 1456</strain>
    </source>
</reference>
<evidence type="ECO:0008006" key="3">
    <source>
        <dbReference type="Google" id="ProtNLM"/>
    </source>
</evidence>
<dbReference type="OrthoDB" id="4761717at2"/>
<dbReference type="EMBL" id="VBUU01000031">
    <property type="protein sequence ID" value="TLG00365.1"/>
    <property type="molecule type" value="Genomic_DNA"/>
</dbReference>
<name>A0A5R8P8S9_9NOCA</name>
<comment type="caution">
    <text evidence="1">The sequence shown here is derived from an EMBL/GenBank/DDBJ whole genome shotgun (WGS) entry which is preliminary data.</text>
</comment>
<dbReference type="Proteomes" id="UP000308349">
    <property type="component" value="Unassembled WGS sequence"/>
</dbReference>
<accession>A0A5R8P8S9</accession>
<gene>
    <name evidence="1" type="ORF">FEK35_24085</name>
</gene>
<dbReference type="AlphaFoldDB" id="A0A5R8P8S9"/>
<organism evidence="1 2">
    <name type="scientific">Nocardia cyriacigeorgica</name>
    <dbReference type="NCBI Taxonomy" id="135487"/>
    <lineage>
        <taxon>Bacteria</taxon>
        <taxon>Bacillati</taxon>
        <taxon>Actinomycetota</taxon>
        <taxon>Actinomycetes</taxon>
        <taxon>Mycobacteriales</taxon>
        <taxon>Nocardiaceae</taxon>
        <taxon>Nocardia</taxon>
    </lineage>
</organism>
<evidence type="ECO:0000313" key="1">
    <source>
        <dbReference type="EMBL" id="TLG00365.1"/>
    </source>
</evidence>